<name>A0A2S8PXG8_9GAMM</name>
<evidence type="ECO:0000313" key="3">
    <source>
        <dbReference type="Proteomes" id="UP000239550"/>
    </source>
</evidence>
<dbReference type="Pfam" id="PF01636">
    <property type="entry name" value="APH"/>
    <property type="match status" value="1"/>
</dbReference>
<accession>A0A2S8PXG8</accession>
<dbReference type="SUPFAM" id="SSF56112">
    <property type="entry name" value="Protein kinase-like (PK-like)"/>
    <property type="match status" value="1"/>
</dbReference>
<evidence type="ECO:0000313" key="2">
    <source>
        <dbReference type="EMBL" id="PQQ23720.1"/>
    </source>
</evidence>
<gene>
    <name evidence="2" type="ORF">C6H66_18380</name>
</gene>
<keyword evidence="2" id="KW-0808">Transferase</keyword>
<dbReference type="InterPro" id="IPR002575">
    <property type="entry name" value="Aminoglycoside_PTrfase"/>
</dbReference>
<dbReference type="EMBL" id="PUWT01000053">
    <property type="protein sequence ID" value="PQQ23720.1"/>
    <property type="molecule type" value="Genomic_DNA"/>
</dbReference>
<evidence type="ECO:0000259" key="1">
    <source>
        <dbReference type="Pfam" id="PF01636"/>
    </source>
</evidence>
<protein>
    <submittedName>
        <fullName evidence="2">Phosphotransferase family protein</fullName>
    </submittedName>
</protein>
<sequence length="321" mass="37950">MSFSTLYFNQQQWSAHMIFDIPLAKNWQIITPENRGWSKDQKYHIVDKQGKHLLLRLADISQEDKKQQEFFWTQQLFSQNIPMSKPINFGICNNGQSVYSLLHWIEGQDAINWLEQHNEQLQYEAGLQAGKHLQKIHQLTIPSQTISPRQEAENIYQEKLARYEQCGIKIPHEADFIDFIKENFSLLDNITPVFLHGDYHVGNMIIDNKHKLWIIDFNRYRFGDPAKDFSQMMVFSRLHSTAFVHGQMDGYFAGQLNQEFLKRIAFHTAYNTFFSLLWAQSFGEEAIQNCLNRINMIWLDYQGFKLSMPSWYQPFINPLNN</sequence>
<comment type="caution">
    <text evidence="2">The sequence shown here is derived from an EMBL/GenBank/DDBJ whole genome shotgun (WGS) entry which is preliminary data.</text>
</comment>
<organism evidence="2 3">
    <name type="scientific">Photorhabdus hindustanensis</name>
    <dbReference type="NCBI Taxonomy" id="2918802"/>
    <lineage>
        <taxon>Bacteria</taxon>
        <taxon>Pseudomonadati</taxon>
        <taxon>Pseudomonadota</taxon>
        <taxon>Gammaproteobacteria</taxon>
        <taxon>Enterobacterales</taxon>
        <taxon>Morganellaceae</taxon>
        <taxon>Photorhabdus</taxon>
    </lineage>
</organism>
<reference evidence="2 3" key="1">
    <citation type="submission" date="2018-02" db="EMBL/GenBank/DDBJ databases">
        <title>Five New Genomes of Indian Photorhabdus Isolates TSA.</title>
        <authorList>
            <person name="Dubay B."/>
            <person name="Somvanshi V.S."/>
        </authorList>
    </citation>
    <scope>NUCLEOTIDE SEQUENCE [LARGE SCALE GENOMIC DNA]</scope>
    <source>
        <strain evidence="2 3">H1</strain>
    </source>
</reference>
<dbReference type="PANTHER" id="PTHR41283:SF1">
    <property type="entry name" value="AMINOGLYCOSIDE PHOSPHOTRANSFERASE DOMAIN-CONTAINING PROTEIN"/>
    <property type="match status" value="1"/>
</dbReference>
<dbReference type="InterPro" id="IPR011009">
    <property type="entry name" value="Kinase-like_dom_sf"/>
</dbReference>
<proteinExistence type="predicted"/>
<keyword evidence="3" id="KW-1185">Reference proteome</keyword>
<dbReference type="PANTHER" id="PTHR41283">
    <property type="entry name" value="AMINOGLYCOSIDE PHOSPHOTRANSFERASE"/>
    <property type="match status" value="1"/>
</dbReference>
<dbReference type="Gene3D" id="3.90.1200.10">
    <property type="match status" value="1"/>
</dbReference>
<dbReference type="AlphaFoldDB" id="A0A2S8PXG8"/>
<dbReference type="Proteomes" id="UP000239550">
    <property type="component" value="Unassembled WGS sequence"/>
</dbReference>
<feature type="domain" description="Aminoglycoside phosphotransferase" evidence="1">
    <location>
        <begin position="34"/>
        <end position="252"/>
    </location>
</feature>
<dbReference type="GO" id="GO:0016740">
    <property type="term" value="F:transferase activity"/>
    <property type="evidence" value="ECO:0007669"/>
    <property type="project" value="UniProtKB-KW"/>
</dbReference>